<name>A0A9D4DQN2_DREPO</name>
<organism evidence="1 2">
    <name type="scientific">Dreissena polymorpha</name>
    <name type="common">Zebra mussel</name>
    <name type="synonym">Mytilus polymorpha</name>
    <dbReference type="NCBI Taxonomy" id="45954"/>
    <lineage>
        <taxon>Eukaryota</taxon>
        <taxon>Metazoa</taxon>
        <taxon>Spiralia</taxon>
        <taxon>Lophotrochozoa</taxon>
        <taxon>Mollusca</taxon>
        <taxon>Bivalvia</taxon>
        <taxon>Autobranchia</taxon>
        <taxon>Heteroconchia</taxon>
        <taxon>Euheterodonta</taxon>
        <taxon>Imparidentia</taxon>
        <taxon>Neoheterodontei</taxon>
        <taxon>Myida</taxon>
        <taxon>Dreissenoidea</taxon>
        <taxon>Dreissenidae</taxon>
        <taxon>Dreissena</taxon>
    </lineage>
</organism>
<protein>
    <submittedName>
        <fullName evidence="1">Uncharacterized protein</fullName>
    </submittedName>
</protein>
<reference evidence="1" key="1">
    <citation type="journal article" date="2019" name="bioRxiv">
        <title>The Genome of the Zebra Mussel, Dreissena polymorpha: A Resource for Invasive Species Research.</title>
        <authorList>
            <person name="McCartney M.A."/>
            <person name="Auch B."/>
            <person name="Kono T."/>
            <person name="Mallez S."/>
            <person name="Zhang Y."/>
            <person name="Obille A."/>
            <person name="Becker A."/>
            <person name="Abrahante J.E."/>
            <person name="Garbe J."/>
            <person name="Badalamenti J.P."/>
            <person name="Herman A."/>
            <person name="Mangelson H."/>
            <person name="Liachko I."/>
            <person name="Sullivan S."/>
            <person name="Sone E.D."/>
            <person name="Koren S."/>
            <person name="Silverstein K.A.T."/>
            <person name="Beckman K.B."/>
            <person name="Gohl D.M."/>
        </authorList>
    </citation>
    <scope>NUCLEOTIDE SEQUENCE</scope>
    <source>
        <strain evidence="1">Duluth1</strain>
        <tissue evidence="1">Whole animal</tissue>
    </source>
</reference>
<gene>
    <name evidence="1" type="ORF">DPMN_188308</name>
</gene>
<accession>A0A9D4DQN2</accession>
<keyword evidence="2" id="KW-1185">Reference proteome</keyword>
<proteinExistence type="predicted"/>
<dbReference type="AlphaFoldDB" id="A0A9D4DQN2"/>
<dbReference type="Proteomes" id="UP000828390">
    <property type="component" value="Unassembled WGS sequence"/>
</dbReference>
<comment type="caution">
    <text evidence="1">The sequence shown here is derived from an EMBL/GenBank/DDBJ whole genome shotgun (WGS) entry which is preliminary data.</text>
</comment>
<dbReference type="EMBL" id="JAIWYP010000010">
    <property type="protein sequence ID" value="KAH3753666.1"/>
    <property type="molecule type" value="Genomic_DNA"/>
</dbReference>
<reference evidence="1" key="2">
    <citation type="submission" date="2020-11" db="EMBL/GenBank/DDBJ databases">
        <authorList>
            <person name="McCartney M.A."/>
            <person name="Auch B."/>
            <person name="Kono T."/>
            <person name="Mallez S."/>
            <person name="Becker A."/>
            <person name="Gohl D.M."/>
            <person name="Silverstein K.A.T."/>
            <person name="Koren S."/>
            <person name="Bechman K.B."/>
            <person name="Herman A."/>
            <person name="Abrahante J.E."/>
            <person name="Garbe J."/>
        </authorList>
    </citation>
    <scope>NUCLEOTIDE SEQUENCE</scope>
    <source>
        <strain evidence="1">Duluth1</strain>
        <tissue evidence="1">Whole animal</tissue>
    </source>
</reference>
<sequence>MDRAIQYSLRLFSNFPRYSADTPKECPAIRGVCMIGAAEVNDRQIDKLTRRPSALGNAEETPCLTR</sequence>
<evidence type="ECO:0000313" key="2">
    <source>
        <dbReference type="Proteomes" id="UP000828390"/>
    </source>
</evidence>
<evidence type="ECO:0000313" key="1">
    <source>
        <dbReference type="EMBL" id="KAH3753666.1"/>
    </source>
</evidence>